<name>A0A8K0UX64_9AGAR</name>
<accession>A0A8K0UX64</accession>
<dbReference type="OrthoDB" id="3363286at2759"/>
<evidence type="ECO:0000313" key="2">
    <source>
        <dbReference type="Proteomes" id="UP000813824"/>
    </source>
</evidence>
<dbReference type="AlphaFoldDB" id="A0A8K0UX64"/>
<gene>
    <name evidence="1" type="ORF">BXZ70DRAFT_904143</name>
</gene>
<evidence type="ECO:0000313" key="1">
    <source>
        <dbReference type="EMBL" id="KAH8106093.1"/>
    </source>
</evidence>
<dbReference type="Proteomes" id="UP000813824">
    <property type="component" value="Unassembled WGS sequence"/>
</dbReference>
<reference evidence="1" key="1">
    <citation type="journal article" date="2021" name="New Phytol.">
        <title>Evolutionary innovations through gain and loss of genes in the ectomycorrhizal Boletales.</title>
        <authorList>
            <person name="Wu G."/>
            <person name="Miyauchi S."/>
            <person name="Morin E."/>
            <person name="Kuo A."/>
            <person name="Drula E."/>
            <person name="Varga T."/>
            <person name="Kohler A."/>
            <person name="Feng B."/>
            <person name="Cao Y."/>
            <person name="Lipzen A."/>
            <person name="Daum C."/>
            <person name="Hundley H."/>
            <person name="Pangilinan J."/>
            <person name="Johnson J."/>
            <person name="Barry K."/>
            <person name="LaButti K."/>
            <person name="Ng V."/>
            <person name="Ahrendt S."/>
            <person name="Min B."/>
            <person name="Choi I.G."/>
            <person name="Park H."/>
            <person name="Plett J.M."/>
            <person name="Magnuson J."/>
            <person name="Spatafora J.W."/>
            <person name="Nagy L.G."/>
            <person name="Henrissat B."/>
            <person name="Grigoriev I.V."/>
            <person name="Yang Z.L."/>
            <person name="Xu J."/>
            <person name="Martin F.M."/>
        </authorList>
    </citation>
    <scope>NUCLEOTIDE SEQUENCE</scope>
    <source>
        <strain evidence="1">KKN 215</strain>
    </source>
</reference>
<proteinExistence type="predicted"/>
<keyword evidence="2" id="KW-1185">Reference proteome</keyword>
<protein>
    <submittedName>
        <fullName evidence="1">Uncharacterized protein</fullName>
    </submittedName>
</protein>
<dbReference type="EMBL" id="JAEVFJ010000003">
    <property type="protein sequence ID" value="KAH8106093.1"/>
    <property type="molecule type" value="Genomic_DNA"/>
</dbReference>
<sequence>MPRRASGGVSVHRNGLLNRRVHRAEILQTTGRRCRFCVRWLMEALQWQFLRGFVLAPLTVNREAPERKPFLSRWRELPPVPDWTGDGRTQSVLADALSPVIHRRRFRQYKTLPPRVSLGRRICPSRLGHDKPRIMTEQEREWHASPYLRMLSTPLRNCVLTAQPLPKDFLVRLAPVKVTDSAGSQSKQYLIPSGLEHPRFRSRRATRGIYVVCRQDAIDRLARQPAGYKRIGRYIGLHSSLKKQVSHLLRLRVIQEVEMLADRVRCRPKNAGGQPLLRRLTRAELKSIRDTGIIPYPSAVAVLIVPPLNKDSATGERQMPNHTSFPDPPEMCQISNKPLPPLSQLLCVSSGALEDFPADIPFKLPPPKVPLYNGIPLFPSRPQRAAFHLALNNLLAIERKARYRQEGRPEVHDTGSSSTDKWARRDQKASHAYLLSSDAGTMLRADTVPLAIALWRVRMWEGDMWEGAGQAFKGWRLDTLTE</sequence>
<organism evidence="1 2">
    <name type="scientific">Cristinia sonorae</name>
    <dbReference type="NCBI Taxonomy" id="1940300"/>
    <lineage>
        <taxon>Eukaryota</taxon>
        <taxon>Fungi</taxon>
        <taxon>Dikarya</taxon>
        <taxon>Basidiomycota</taxon>
        <taxon>Agaricomycotina</taxon>
        <taxon>Agaricomycetes</taxon>
        <taxon>Agaricomycetidae</taxon>
        <taxon>Agaricales</taxon>
        <taxon>Pleurotineae</taxon>
        <taxon>Stephanosporaceae</taxon>
        <taxon>Cristinia</taxon>
    </lineage>
</organism>
<comment type="caution">
    <text evidence="1">The sequence shown here is derived from an EMBL/GenBank/DDBJ whole genome shotgun (WGS) entry which is preliminary data.</text>
</comment>